<keyword evidence="7" id="KW-1185">Reference proteome</keyword>
<dbReference type="EMBL" id="JAWXXR010000001">
    <property type="protein sequence ID" value="MDX6018596.1"/>
    <property type="molecule type" value="Genomic_DNA"/>
</dbReference>
<dbReference type="SMART" id="SM00091">
    <property type="entry name" value="PAS"/>
    <property type="match status" value="2"/>
</dbReference>
<dbReference type="GeneID" id="88625967"/>
<dbReference type="InterPro" id="IPR000160">
    <property type="entry name" value="GGDEF_dom"/>
</dbReference>
<dbReference type="InterPro" id="IPR052155">
    <property type="entry name" value="Biofilm_reg_signaling"/>
</dbReference>
<evidence type="ECO:0000259" key="3">
    <source>
        <dbReference type="PROSITE" id="PS50883"/>
    </source>
</evidence>
<evidence type="ECO:0000259" key="2">
    <source>
        <dbReference type="PROSITE" id="PS50113"/>
    </source>
</evidence>
<dbReference type="NCBIfam" id="TIGR00229">
    <property type="entry name" value="sensory_box"/>
    <property type="match status" value="1"/>
</dbReference>
<dbReference type="Pfam" id="PF08447">
    <property type="entry name" value="PAS_3"/>
    <property type="match status" value="1"/>
</dbReference>
<dbReference type="PANTHER" id="PTHR44757">
    <property type="entry name" value="DIGUANYLATE CYCLASE DGCP"/>
    <property type="match status" value="1"/>
</dbReference>
<dbReference type="InterPro" id="IPR029787">
    <property type="entry name" value="Nucleotide_cyclase"/>
</dbReference>
<feature type="domain" description="GGDEF" evidence="4">
    <location>
        <begin position="297"/>
        <end position="430"/>
    </location>
</feature>
<dbReference type="InterPro" id="IPR043128">
    <property type="entry name" value="Rev_trsase/Diguanyl_cyclase"/>
</dbReference>
<dbReference type="CDD" id="cd01948">
    <property type="entry name" value="EAL"/>
    <property type="match status" value="1"/>
</dbReference>
<evidence type="ECO:0000313" key="5">
    <source>
        <dbReference type="EMBL" id="MDX6018596.1"/>
    </source>
</evidence>
<feature type="domain" description="PAC" evidence="2">
    <location>
        <begin position="213"/>
        <end position="265"/>
    </location>
</feature>
<proteinExistence type="predicted"/>
<dbReference type="Gene3D" id="3.30.70.270">
    <property type="match status" value="1"/>
</dbReference>
<dbReference type="InterPro" id="IPR001610">
    <property type="entry name" value="PAC"/>
</dbReference>
<reference evidence="6 7" key="1">
    <citation type="submission" date="2023-11" db="EMBL/GenBank/DDBJ databases">
        <title>MicrobeMod: A computational toolkit for identifying prokaryotic methylation and restriction-modification with nanopore sequencing.</title>
        <authorList>
            <person name="Crits-Christoph A."/>
            <person name="Kang S.C."/>
            <person name="Lee H."/>
            <person name="Ostrov N."/>
        </authorList>
    </citation>
    <scope>NUCLEOTIDE SEQUENCE [LARGE SCALE GENOMIC DNA]</scope>
    <source>
        <strain evidence="6 7">ATCC BAA-2732</strain>
    </source>
</reference>
<dbReference type="Gene3D" id="3.20.20.450">
    <property type="entry name" value="EAL domain"/>
    <property type="match status" value="1"/>
</dbReference>
<accession>A0ABU4QGX9</accession>
<gene>
    <name evidence="5" type="ORF">SIL79_20210</name>
    <name evidence="6" type="ORF">SIL79_20625</name>
</gene>
<dbReference type="CDD" id="cd01949">
    <property type="entry name" value="GGDEF"/>
    <property type="match status" value="1"/>
</dbReference>
<protein>
    <submittedName>
        <fullName evidence="6">EAL domain-containing protein</fullName>
    </submittedName>
</protein>
<dbReference type="PROSITE" id="PS50113">
    <property type="entry name" value="PAC"/>
    <property type="match status" value="1"/>
</dbReference>
<dbReference type="InterPro" id="IPR000014">
    <property type="entry name" value="PAS"/>
</dbReference>
<dbReference type="InterPro" id="IPR001633">
    <property type="entry name" value="EAL_dom"/>
</dbReference>
<dbReference type="Pfam" id="PF13188">
    <property type="entry name" value="PAS_8"/>
    <property type="match status" value="1"/>
</dbReference>
<dbReference type="SUPFAM" id="SSF141868">
    <property type="entry name" value="EAL domain-like"/>
    <property type="match status" value="1"/>
</dbReference>
<evidence type="ECO:0000313" key="6">
    <source>
        <dbReference type="EMBL" id="MDX6018677.1"/>
    </source>
</evidence>
<dbReference type="PANTHER" id="PTHR44757:SF2">
    <property type="entry name" value="BIOFILM ARCHITECTURE MAINTENANCE PROTEIN MBAA"/>
    <property type="match status" value="1"/>
</dbReference>
<dbReference type="Proteomes" id="UP001272773">
    <property type="component" value="Unassembled WGS sequence"/>
</dbReference>
<feature type="domain" description="PAS" evidence="1">
    <location>
        <begin position="163"/>
        <end position="210"/>
    </location>
</feature>
<sequence length="717" mass="80802">MTGQLKLQDFKEYAERVFANIPSGLIILSTRLRILTVNRAFLRMFDVPSDAVERRHALEVIEAEGFGDQLSAVLGGATARADGMLAMRVCGGDSRLIRYAVTGMYLAEEEEEEEEARLLIALEDITEQERAFQDLARSEARLAEAQRIARLGHWEWNVRSGALWWSDEVYRILGRSRETFLATIDSFLARLHPDDRIRVESEIIKSLKDGSDYRIDHRILLPGGDVRHVHEQARCIRGADGNVERMVGTVQDITERKESEARLFHLAHHDPLTSLPNRMLLRDRIIQAIAYGRRHDRLVAVLFLDLDHFKRINDSLGHAVGDRLLQAIADRLRKTVRDGDTVARLGGDEFAIALTDVADPDDVAKLASKLLVTINQPVTIDERNFRASASIGISLFPHDGCDVETLLKNADTAMYEAKDAGRNAYRFFREEMDLNIRSHLELEQALQVALERGEFEVRYQPQIRLGDDVQGGTNAAGAGCTGAVDGLEGAEALLRWNRPDDKTIGPDQFIPILEETGLIVEVGAWVLRQACVEAVRWHKRLDRYLTVAVNLSRRQFDDAGLVDTVRQVLQETGLPANYLELEVTEGVVMPDPIRAGQVMQELREIGVRLAMDDFGTGYSSLVYLKRFPLDRLKIDKEFIRDIGVDPNDDAIVRTIITLAANLDLEVVAEGVETEVQRDFLRQQGCQYAQGYLYSRPLSLTELDGFFSDKAVFTDSRR</sequence>
<dbReference type="PROSITE" id="PS50883">
    <property type="entry name" value="EAL"/>
    <property type="match status" value="1"/>
</dbReference>
<dbReference type="SUPFAM" id="SSF55073">
    <property type="entry name" value="Nucleotide cyclase"/>
    <property type="match status" value="1"/>
</dbReference>
<feature type="domain" description="EAL" evidence="3">
    <location>
        <begin position="439"/>
        <end position="710"/>
    </location>
</feature>
<evidence type="ECO:0000313" key="7">
    <source>
        <dbReference type="Proteomes" id="UP001272773"/>
    </source>
</evidence>
<dbReference type="SUPFAM" id="SSF55785">
    <property type="entry name" value="PYP-like sensor domain (PAS domain)"/>
    <property type="match status" value="2"/>
</dbReference>
<dbReference type="SMART" id="SM00086">
    <property type="entry name" value="PAC"/>
    <property type="match status" value="1"/>
</dbReference>
<evidence type="ECO:0000259" key="1">
    <source>
        <dbReference type="PROSITE" id="PS50112"/>
    </source>
</evidence>
<organism evidence="6 7">
    <name type="scientific">Shewanella indica</name>
    <dbReference type="NCBI Taxonomy" id="768528"/>
    <lineage>
        <taxon>Bacteria</taxon>
        <taxon>Pseudomonadati</taxon>
        <taxon>Pseudomonadota</taxon>
        <taxon>Gammaproteobacteria</taxon>
        <taxon>Alteromonadales</taxon>
        <taxon>Shewanellaceae</taxon>
        <taxon>Shewanella</taxon>
    </lineage>
</organism>
<comment type="caution">
    <text evidence="6">The sequence shown here is derived from an EMBL/GenBank/DDBJ whole genome shotgun (WGS) entry which is preliminary data.</text>
</comment>
<dbReference type="Pfam" id="PF00990">
    <property type="entry name" value="GGDEF"/>
    <property type="match status" value="1"/>
</dbReference>
<name>A0ABU4QGX9_9GAMM</name>
<evidence type="ECO:0000259" key="4">
    <source>
        <dbReference type="PROSITE" id="PS50887"/>
    </source>
</evidence>
<dbReference type="PROSITE" id="PS50887">
    <property type="entry name" value="GGDEF"/>
    <property type="match status" value="1"/>
</dbReference>
<dbReference type="Gene3D" id="3.30.450.20">
    <property type="entry name" value="PAS domain"/>
    <property type="match status" value="2"/>
</dbReference>
<dbReference type="PROSITE" id="PS50112">
    <property type="entry name" value="PAS"/>
    <property type="match status" value="1"/>
</dbReference>
<dbReference type="InterPro" id="IPR035965">
    <property type="entry name" value="PAS-like_dom_sf"/>
</dbReference>
<dbReference type="NCBIfam" id="TIGR00254">
    <property type="entry name" value="GGDEF"/>
    <property type="match status" value="1"/>
</dbReference>
<dbReference type="CDD" id="cd00130">
    <property type="entry name" value="PAS"/>
    <property type="match status" value="1"/>
</dbReference>
<dbReference type="RefSeq" id="WP_319619920.1">
    <property type="nucleotide sequence ID" value="NZ_JAWXXR010000001.1"/>
</dbReference>
<dbReference type="InterPro" id="IPR000700">
    <property type="entry name" value="PAS-assoc_C"/>
</dbReference>
<dbReference type="SMART" id="SM00267">
    <property type="entry name" value="GGDEF"/>
    <property type="match status" value="1"/>
</dbReference>
<dbReference type="EMBL" id="JAWXXR010000002">
    <property type="protein sequence ID" value="MDX6018677.1"/>
    <property type="molecule type" value="Genomic_DNA"/>
</dbReference>
<dbReference type="Pfam" id="PF00563">
    <property type="entry name" value="EAL"/>
    <property type="match status" value="1"/>
</dbReference>
<dbReference type="InterPro" id="IPR035919">
    <property type="entry name" value="EAL_sf"/>
</dbReference>
<dbReference type="InterPro" id="IPR013655">
    <property type="entry name" value="PAS_fold_3"/>
</dbReference>
<dbReference type="Gene3D" id="2.10.70.100">
    <property type="match status" value="1"/>
</dbReference>
<dbReference type="SMART" id="SM00052">
    <property type="entry name" value="EAL"/>
    <property type="match status" value="1"/>
</dbReference>